<feature type="domain" description="Bacterial bifunctional deaminase-reductase C-terminal" evidence="1">
    <location>
        <begin position="2"/>
        <end position="184"/>
    </location>
</feature>
<evidence type="ECO:0000259" key="1">
    <source>
        <dbReference type="Pfam" id="PF01872"/>
    </source>
</evidence>
<dbReference type="GO" id="GO:0009231">
    <property type="term" value="P:riboflavin biosynthetic process"/>
    <property type="evidence" value="ECO:0007669"/>
    <property type="project" value="InterPro"/>
</dbReference>
<reference evidence="2 3" key="1">
    <citation type="journal article" date="2014" name="Genome Announc.">
        <title>Genome Sequence and Methylome of Soil Bacterium Gemmatirosa kalamazoonensis KBS708T, a Member of the Rarely Cultivated Gemmatimonadetes Phylum.</title>
        <authorList>
            <person name="Debruyn J.M."/>
            <person name="Radosevich M."/>
            <person name="Wommack K.E."/>
            <person name="Polson S.W."/>
            <person name="Hauser L.J."/>
            <person name="Fawaz M.N."/>
            <person name="Korlach J."/>
            <person name="Tsai Y.C."/>
        </authorList>
    </citation>
    <scope>NUCLEOTIDE SEQUENCE [LARGE SCALE GENOMIC DNA]</scope>
    <source>
        <strain evidence="2 3">KBS708</strain>
    </source>
</reference>
<dbReference type="SUPFAM" id="SSF53597">
    <property type="entry name" value="Dihydrofolate reductase-like"/>
    <property type="match status" value="1"/>
</dbReference>
<name>W0RDK8_9BACT</name>
<dbReference type="AlphaFoldDB" id="W0RDK8"/>
<keyword evidence="3" id="KW-1185">Reference proteome</keyword>
<gene>
    <name evidence="2" type="ORF">J421_1344</name>
</gene>
<dbReference type="Gene3D" id="3.40.430.10">
    <property type="entry name" value="Dihydrofolate Reductase, subunit A"/>
    <property type="match status" value="1"/>
</dbReference>
<evidence type="ECO:0000313" key="3">
    <source>
        <dbReference type="Proteomes" id="UP000019151"/>
    </source>
</evidence>
<organism evidence="2 3">
    <name type="scientific">Gemmatirosa kalamazoonensis</name>
    <dbReference type="NCBI Taxonomy" id="861299"/>
    <lineage>
        <taxon>Bacteria</taxon>
        <taxon>Pseudomonadati</taxon>
        <taxon>Gemmatimonadota</taxon>
        <taxon>Gemmatimonadia</taxon>
        <taxon>Gemmatimonadales</taxon>
        <taxon>Gemmatimonadaceae</taxon>
        <taxon>Gemmatirosa</taxon>
    </lineage>
</organism>
<dbReference type="InParanoid" id="W0RDK8"/>
<dbReference type="InterPro" id="IPR024072">
    <property type="entry name" value="DHFR-like_dom_sf"/>
</dbReference>
<protein>
    <submittedName>
        <fullName evidence="2">Bifunctional deaminase-reductase domain protein</fullName>
    </submittedName>
</protein>
<dbReference type="STRING" id="861299.J421_1344"/>
<proteinExistence type="predicted"/>
<dbReference type="PANTHER" id="PTHR38011:SF2">
    <property type="entry name" value="BIFUNCTIONAL DEAMINASE-REDUCTASE DOMAIN PROTEIN"/>
    <property type="match status" value="1"/>
</dbReference>
<dbReference type="RefSeq" id="WP_025410406.1">
    <property type="nucleotide sequence ID" value="NZ_CP007128.1"/>
</dbReference>
<dbReference type="eggNOG" id="COG0262">
    <property type="taxonomic scope" value="Bacteria"/>
</dbReference>
<dbReference type="HOGENOM" id="CLU_043966_1_0_0"/>
<dbReference type="Proteomes" id="UP000019151">
    <property type="component" value="Chromosome"/>
</dbReference>
<sequence>MRKLIVSEFVSLDGVMQAPGGKDEDRDGGFEHGGWTWPYWHDDIGRSFGALMADCDALLLGRRTYETHAAAFEPMPAGDPFGDMMNAPRKYVVSRTLQQPTWRNTTIIRDDPMDAVRALKAEPGKNILTDGSSQLVHALLAHDLVDELHLLLYPLMLGGGKRLLPEGVHATFGLVSARPYPSGVVGLHYTRQRG</sequence>
<dbReference type="PANTHER" id="PTHR38011">
    <property type="entry name" value="DIHYDROFOLATE REDUCTASE FAMILY PROTEIN (AFU_ORTHOLOGUE AFUA_8G06820)"/>
    <property type="match status" value="1"/>
</dbReference>
<dbReference type="EMBL" id="CP007128">
    <property type="protein sequence ID" value="AHG88881.1"/>
    <property type="molecule type" value="Genomic_DNA"/>
</dbReference>
<dbReference type="PATRIC" id="fig|861299.3.peg.1364"/>
<accession>W0RDK8</accession>
<dbReference type="OrthoDB" id="7342392at2"/>
<dbReference type="InterPro" id="IPR002734">
    <property type="entry name" value="RibDG_C"/>
</dbReference>
<evidence type="ECO:0000313" key="2">
    <source>
        <dbReference type="EMBL" id="AHG88881.1"/>
    </source>
</evidence>
<dbReference type="KEGG" id="gba:J421_1344"/>
<dbReference type="InterPro" id="IPR050765">
    <property type="entry name" value="Riboflavin_Biosynth_HTPR"/>
</dbReference>
<dbReference type="Pfam" id="PF01872">
    <property type="entry name" value="RibD_C"/>
    <property type="match status" value="1"/>
</dbReference>
<dbReference type="GO" id="GO:0008703">
    <property type="term" value="F:5-amino-6-(5-phosphoribosylamino)uracil reductase activity"/>
    <property type="evidence" value="ECO:0007669"/>
    <property type="project" value="InterPro"/>
</dbReference>